<protein>
    <submittedName>
        <fullName evidence="1">DHH family phosphoesterase</fullName>
    </submittedName>
</protein>
<dbReference type="InterPro" id="IPR038763">
    <property type="entry name" value="DHH_sf"/>
</dbReference>
<evidence type="ECO:0000313" key="2">
    <source>
        <dbReference type="Proteomes" id="UP001569154"/>
    </source>
</evidence>
<sequence length="320" mass="35251">MAHFDVFNGDADGILALLQLRKHAPIASEKITGVKRDISLLKQVNAAPGDSVTVLDISMEKNTDALQRLLEKKVDIFYADHHRSGDVPVSTHLEAHIDLSADTCTSLIIDKCLLGKYRTWAITAAYGDNLIGVADRLASKSRLSLGEMAYLRELGTLINYNGYGEIVDDLLFEPSALFDLLMGYESPFDLMEEKGSPYFLLKSAFEKDMQKAKSTQPFYSDDVLDAFILPNEPASRRISGVWGNELANRSPQKSHLVLTTNSDDSYTVSLRAPLHNKRGADEICSAFATGGGRAGAAGINKLKTEEIETLIQKTVSFYKR</sequence>
<gene>
    <name evidence="1" type="ORF">ACED35_10650</name>
</gene>
<keyword evidence="2" id="KW-1185">Reference proteome</keyword>
<reference evidence="1 2" key="1">
    <citation type="submission" date="2024-06" db="EMBL/GenBank/DDBJ databases">
        <authorList>
            <person name="Steensen K."/>
            <person name="Seneca J."/>
            <person name="Bartlau N."/>
            <person name="Yu A.X."/>
            <person name="Polz M.F."/>
        </authorList>
    </citation>
    <scope>NUCLEOTIDE SEQUENCE [LARGE SCALE GENOMIC DNA]</scope>
    <source>
        <strain evidence="1 2">1F260</strain>
    </source>
</reference>
<dbReference type="SUPFAM" id="SSF64182">
    <property type="entry name" value="DHH phosphoesterases"/>
    <property type="match status" value="1"/>
</dbReference>
<name>A0ABV4L1I9_9GAMM</name>
<dbReference type="Proteomes" id="UP001569154">
    <property type="component" value="Unassembled WGS sequence"/>
</dbReference>
<organism evidence="1 2">
    <name type="scientific">Enterovibrio norvegicus</name>
    <dbReference type="NCBI Taxonomy" id="188144"/>
    <lineage>
        <taxon>Bacteria</taxon>
        <taxon>Pseudomonadati</taxon>
        <taxon>Pseudomonadota</taxon>
        <taxon>Gammaproteobacteria</taxon>
        <taxon>Vibrionales</taxon>
        <taxon>Vibrionaceae</taxon>
        <taxon>Enterovibrio</taxon>
    </lineage>
</organism>
<accession>A0ABV4L1I9</accession>
<dbReference type="RefSeq" id="WP_137088326.1">
    <property type="nucleotide sequence ID" value="NZ_JAJGZH010000066.1"/>
</dbReference>
<comment type="caution">
    <text evidence="1">The sequence shown here is derived from an EMBL/GenBank/DDBJ whole genome shotgun (WGS) entry which is preliminary data.</text>
</comment>
<evidence type="ECO:0000313" key="1">
    <source>
        <dbReference type="EMBL" id="MEZ8081577.1"/>
    </source>
</evidence>
<dbReference type="EMBL" id="JBGONM010000022">
    <property type="protein sequence ID" value="MEZ8081577.1"/>
    <property type="molecule type" value="Genomic_DNA"/>
</dbReference>
<proteinExistence type="predicted"/>